<gene>
    <name evidence="2" type="ORF">JFP838_pB0034</name>
</gene>
<evidence type="ECO:0000259" key="1">
    <source>
        <dbReference type="Pfam" id="PF06056"/>
    </source>
</evidence>
<feature type="domain" description="Terminase ATPase subunit N-terminal" evidence="1">
    <location>
        <begin position="41"/>
        <end position="68"/>
    </location>
</feature>
<accession>A0A126G9W1</accession>
<keyword evidence="2" id="KW-0614">Plasmid</keyword>
<dbReference type="Pfam" id="PF06056">
    <property type="entry name" value="Terminase_5"/>
    <property type="match status" value="1"/>
</dbReference>
<name>A0A126G9W1_CLOPF</name>
<dbReference type="SUPFAM" id="SSF88659">
    <property type="entry name" value="Sigma3 and sigma4 domains of RNA polymerase sigma factors"/>
    <property type="match status" value="1"/>
</dbReference>
<organism evidence="2">
    <name type="scientific">Clostridium perfringens</name>
    <dbReference type="NCBI Taxonomy" id="1502"/>
    <lineage>
        <taxon>Bacteria</taxon>
        <taxon>Bacillati</taxon>
        <taxon>Bacillota</taxon>
        <taxon>Clostridia</taxon>
        <taxon>Eubacteriales</taxon>
        <taxon>Clostridiaceae</taxon>
        <taxon>Clostridium</taxon>
    </lineage>
</organism>
<dbReference type="AlphaFoldDB" id="A0A126G9W1"/>
<evidence type="ECO:0000313" key="2">
    <source>
        <dbReference type="EMBL" id="ALD82568.1"/>
    </source>
</evidence>
<sequence>MSSRRKGERTTPFFNTLLGQTLGVDAVRGKGELNKNKVGSLYLDGFSGKEIAKILGAKEDTIYKCLNRNFSHLKEHNKAKRELKKLQDEEIRKITHRECKKYMSDRNFVKTNSSIYKHNGHGNFSVKKEEEIGCVVPFDVPKHFSFKKKF</sequence>
<protein>
    <recommendedName>
        <fullName evidence="1">Terminase ATPase subunit N-terminal domain-containing protein</fullName>
    </recommendedName>
</protein>
<dbReference type="InterPro" id="IPR010332">
    <property type="entry name" value="ATPase_terminase-su_N"/>
</dbReference>
<dbReference type="EMBL" id="KT020842">
    <property type="protein sequence ID" value="ALD82568.1"/>
    <property type="molecule type" value="Genomic_DNA"/>
</dbReference>
<dbReference type="InterPro" id="IPR013324">
    <property type="entry name" value="RNA_pol_sigma_r3/r4-like"/>
</dbReference>
<proteinExistence type="predicted"/>
<geneLocation type="plasmid" evidence="2">
    <name>pJP838B</name>
</geneLocation>
<reference evidence="2" key="1">
    <citation type="journal article" date="2016" name="PLoS ONE">
        <title>Plasmid Characterization and Chromosome Analysis of Two netF+ Clostridium perfringens Isolates Associated with Foal and Canine Necrotizing Enteritis.</title>
        <authorList>
            <person name="Mehdizadeh Gohari I."/>
            <person name="Kropinski A.M."/>
            <person name="Weese S.J."/>
            <person name="Parreira V.R."/>
            <person name="Whitehead A.E."/>
            <person name="Boerlin P."/>
            <person name="Prescott J.F."/>
        </authorList>
    </citation>
    <scope>NUCLEOTIDE SEQUENCE</scope>
    <source>
        <strain evidence="2">JP838</strain>
        <plasmid evidence="2">pJP838B</plasmid>
    </source>
</reference>